<dbReference type="InterPro" id="IPR023393">
    <property type="entry name" value="START-like_dom_sf"/>
</dbReference>
<dbReference type="RefSeq" id="WP_126639978.1">
    <property type="nucleotide sequence ID" value="NZ_BIFH01000026.1"/>
</dbReference>
<dbReference type="SUPFAM" id="SSF55961">
    <property type="entry name" value="Bet v1-like"/>
    <property type="match status" value="1"/>
</dbReference>
<dbReference type="Gene3D" id="3.30.530.20">
    <property type="match status" value="1"/>
</dbReference>
<keyword evidence="2" id="KW-1185">Reference proteome</keyword>
<comment type="caution">
    <text evidence="1">The sequence shown here is derived from an EMBL/GenBank/DDBJ whole genome shotgun (WGS) entry which is preliminary data.</text>
</comment>
<dbReference type="AlphaFoldDB" id="A0A401YTW5"/>
<dbReference type="OrthoDB" id="191189at2"/>
<proteinExistence type="predicted"/>
<evidence type="ECO:0000313" key="1">
    <source>
        <dbReference type="EMBL" id="GCD98044.1"/>
    </source>
</evidence>
<dbReference type="CDD" id="cd08862">
    <property type="entry name" value="SRPBCC_Smu440-like"/>
    <property type="match status" value="1"/>
</dbReference>
<dbReference type="Pfam" id="PF10604">
    <property type="entry name" value="Polyketide_cyc2"/>
    <property type="match status" value="1"/>
</dbReference>
<name>A0A401YTW5_9ACTN</name>
<sequence length="140" mass="15821">MTYHESIRIEATAERVWEILTDVERWPTWTASMSEVRRSDREPFGVGSRVLVKQPRLPATRWTVTECEPGRSFTWTSRGGGVTSLAEHRIRVDDGGVTVELILRQSGLLTPLVGLVAGNLTRRYLRMEAAGLKERAERDA</sequence>
<dbReference type="InterPro" id="IPR019587">
    <property type="entry name" value="Polyketide_cyclase/dehydratase"/>
</dbReference>
<gene>
    <name evidence="1" type="ORF">EHYA_05744</name>
</gene>
<reference evidence="1 2" key="1">
    <citation type="submission" date="2018-12" db="EMBL/GenBank/DDBJ databases">
        <title>Draft genome sequence of Embleya hyalina NBRC 13850T.</title>
        <authorList>
            <person name="Komaki H."/>
            <person name="Hosoyama A."/>
            <person name="Kimura A."/>
            <person name="Ichikawa N."/>
            <person name="Tamura T."/>
        </authorList>
    </citation>
    <scope>NUCLEOTIDE SEQUENCE [LARGE SCALE GENOMIC DNA]</scope>
    <source>
        <strain evidence="1 2">NBRC 13850</strain>
    </source>
</reference>
<evidence type="ECO:0008006" key="3">
    <source>
        <dbReference type="Google" id="ProtNLM"/>
    </source>
</evidence>
<organism evidence="1 2">
    <name type="scientific">Embleya hyalina</name>
    <dbReference type="NCBI Taxonomy" id="516124"/>
    <lineage>
        <taxon>Bacteria</taxon>
        <taxon>Bacillati</taxon>
        <taxon>Actinomycetota</taxon>
        <taxon>Actinomycetes</taxon>
        <taxon>Kitasatosporales</taxon>
        <taxon>Streptomycetaceae</taxon>
        <taxon>Embleya</taxon>
    </lineage>
</organism>
<evidence type="ECO:0000313" key="2">
    <source>
        <dbReference type="Proteomes" id="UP000286931"/>
    </source>
</evidence>
<accession>A0A401YTW5</accession>
<protein>
    <recommendedName>
        <fullName evidence="3">Polyketide cyclase</fullName>
    </recommendedName>
</protein>
<dbReference type="EMBL" id="BIFH01000026">
    <property type="protein sequence ID" value="GCD98044.1"/>
    <property type="molecule type" value="Genomic_DNA"/>
</dbReference>
<dbReference type="Proteomes" id="UP000286931">
    <property type="component" value="Unassembled WGS sequence"/>
</dbReference>